<dbReference type="AlphaFoldDB" id="A0A9N9QAX7"/>
<dbReference type="InterPro" id="IPR017972">
    <property type="entry name" value="Cyt_P450_CS"/>
</dbReference>
<evidence type="ECO:0000256" key="4">
    <source>
        <dbReference type="ARBA" id="ARBA00023002"/>
    </source>
</evidence>
<evidence type="ECO:0000256" key="3">
    <source>
        <dbReference type="ARBA" id="ARBA00022723"/>
    </source>
</evidence>
<evidence type="ECO:0000313" key="10">
    <source>
        <dbReference type="Proteomes" id="UP000701801"/>
    </source>
</evidence>
<reference evidence="9" key="1">
    <citation type="submission" date="2021-07" db="EMBL/GenBank/DDBJ databases">
        <authorList>
            <person name="Durling M."/>
        </authorList>
    </citation>
    <scope>NUCLEOTIDE SEQUENCE</scope>
</reference>
<dbReference type="PANTHER" id="PTHR24287">
    <property type="entry name" value="P450, PUTATIVE (EUROFUNG)-RELATED"/>
    <property type="match status" value="1"/>
</dbReference>
<dbReference type="GO" id="GO:0020037">
    <property type="term" value="F:heme binding"/>
    <property type="evidence" value="ECO:0007669"/>
    <property type="project" value="InterPro"/>
</dbReference>
<keyword evidence="5 7" id="KW-0408">Iron</keyword>
<dbReference type="Gene3D" id="1.10.630.10">
    <property type="entry name" value="Cytochrome P450"/>
    <property type="match status" value="1"/>
</dbReference>
<comment type="caution">
    <text evidence="9">The sequence shown here is derived from an EMBL/GenBank/DDBJ whole genome shotgun (WGS) entry which is preliminary data.</text>
</comment>
<dbReference type="SUPFAM" id="SSF48264">
    <property type="entry name" value="Cytochrome P450"/>
    <property type="match status" value="1"/>
</dbReference>
<keyword evidence="8" id="KW-1133">Transmembrane helix</keyword>
<keyword evidence="7" id="KW-0349">Heme</keyword>
<keyword evidence="10" id="KW-1185">Reference proteome</keyword>
<keyword evidence="3 7" id="KW-0479">Metal-binding</keyword>
<evidence type="ECO:0000256" key="6">
    <source>
        <dbReference type="ARBA" id="ARBA00023033"/>
    </source>
</evidence>
<evidence type="ECO:0000256" key="5">
    <source>
        <dbReference type="ARBA" id="ARBA00023004"/>
    </source>
</evidence>
<dbReference type="Pfam" id="PF00067">
    <property type="entry name" value="p450"/>
    <property type="match status" value="1"/>
</dbReference>
<feature type="transmembrane region" description="Helical" evidence="8">
    <location>
        <begin position="6"/>
        <end position="26"/>
    </location>
</feature>
<dbReference type="Proteomes" id="UP000701801">
    <property type="component" value="Unassembled WGS sequence"/>
</dbReference>
<evidence type="ECO:0000256" key="2">
    <source>
        <dbReference type="ARBA" id="ARBA00010617"/>
    </source>
</evidence>
<dbReference type="InterPro" id="IPR036396">
    <property type="entry name" value="Cyt_P450_sf"/>
</dbReference>
<accession>A0A9N9QAX7</accession>
<comment type="cofactor">
    <cofactor evidence="1">
        <name>heme</name>
        <dbReference type="ChEBI" id="CHEBI:30413"/>
    </cofactor>
</comment>
<dbReference type="InterPro" id="IPR002974">
    <property type="entry name" value="Cyt_P450_E_CYP52_ascomycetes"/>
</dbReference>
<dbReference type="EMBL" id="CAJVRM010000487">
    <property type="protein sequence ID" value="CAG8981539.1"/>
    <property type="molecule type" value="Genomic_DNA"/>
</dbReference>
<proteinExistence type="inferred from homology"/>
<evidence type="ECO:0000256" key="7">
    <source>
        <dbReference type="RuleBase" id="RU000461"/>
    </source>
</evidence>
<protein>
    <recommendedName>
        <fullName evidence="11">Cytochrome P450</fullName>
    </recommendedName>
</protein>
<dbReference type="GO" id="GO:0005506">
    <property type="term" value="F:iron ion binding"/>
    <property type="evidence" value="ECO:0007669"/>
    <property type="project" value="InterPro"/>
</dbReference>
<sequence length="488" mass="56856">MELPALSTFTVIFSTLFTLWICRFIIQKIITWAHIRAITQKEGCQNPPSYPHKDPLFGIDLFLLYKKAFEGRKFLDLTWQLFEKYGKTYQVNRLGRRYICSGAEYLWGDGITVVEGEKWFVRRKPIKPSFDVVYIGNLENRSLGRHVERLMDLIPRDASTVDLMPLFKRLSLDTASKFIFGESMDALKSAGSHKDFLDAYFYAQRRTAVRLMLEPKLRFLYRDPKWWKDCDIVNNFLDDLVDKALVRQQNNKSKSAGVEEELDRLRLIDEMAKATQDRLMLRFQMQNVFTPAHDGAAITLSKALFHLSRSPGTWKKLRAEVLPSKDLPTTYDLLKTYQYLKNVIRETHRVTPISTLISRQCLKEVFFPTGGGKDGTKPLYIGKGDIVEMNFRCTLRDKEFWGDDADKFRPERWDTLRPTWEYTPFGGGPRICPGFRLVFAEVAYTMIKILREFERIESRDDRPWTEETRATFNNLHGTKVALFPATAI</sequence>
<dbReference type="InterPro" id="IPR047146">
    <property type="entry name" value="Cyt_P450_E_CYP52_fungi"/>
</dbReference>
<evidence type="ECO:0000256" key="8">
    <source>
        <dbReference type="SAM" id="Phobius"/>
    </source>
</evidence>
<dbReference type="PROSITE" id="PS00086">
    <property type="entry name" value="CYTOCHROME_P450"/>
    <property type="match status" value="1"/>
</dbReference>
<evidence type="ECO:0008006" key="11">
    <source>
        <dbReference type="Google" id="ProtNLM"/>
    </source>
</evidence>
<evidence type="ECO:0000256" key="1">
    <source>
        <dbReference type="ARBA" id="ARBA00001971"/>
    </source>
</evidence>
<dbReference type="OrthoDB" id="3506735at2759"/>
<dbReference type="InterPro" id="IPR001128">
    <property type="entry name" value="Cyt_P450"/>
</dbReference>
<keyword evidence="6 7" id="KW-0503">Monooxygenase</keyword>
<evidence type="ECO:0000313" key="9">
    <source>
        <dbReference type="EMBL" id="CAG8981539.1"/>
    </source>
</evidence>
<dbReference type="GO" id="GO:0016712">
    <property type="term" value="F:oxidoreductase activity, acting on paired donors, with incorporation or reduction of molecular oxygen, reduced flavin or flavoprotein as one donor, and incorporation of one atom of oxygen"/>
    <property type="evidence" value="ECO:0007669"/>
    <property type="project" value="InterPro"/>
</dbReference>
<name>A0A9N9QAX7_9HELO</name>
<keyword evidence="8" id="KW-0812">Transmembrane</keyword>
<dbReference type="PRINTS" id="PR01239">
    <property type="entry name" value="EP450IICYP52"/>
</dbReference>
<gene>
    <name evidence="9" type="ORF">HYALB_00013166</name>
</gene>
<dbReference type="PANTHER" id="PTHR24287:SF19">
    <property type="entry name" value="CYTOCHROME P450"/>
    <property type="match status" value="1"/>
</dbReference>
<organism evidence="9 10">
    <name type="scientific">Hymenoscyphus albidus</name>
    <dbReference type="NCBI Taxonomy" id="595503"/>
    <lineage>
        <taxon>Eukaryota</taxon>
        <taxon>Fungi</taxon>
        <taxon>Dikarya</taxon>
        <taxon>Ascomycota</taxon>
        <taxon>Pezizomycotina</taxon>
        <taxon>Leotiomycetes</taxon>
        <taxon>Helotiales</taxon>
        <taxon>Helotiaceae</taxon>
        <taxon>Hymenoscyphus</taxon>
    </lineage>
</organism>
<keyword evidence="4 7" id="KW-0560">Oxidoreductase</keyword>
<comment type="similarity">
    <text evidence="2 7">Belongs to the cytochrome P450 family.</text>
</comment>
<keyword evidence="8" id="KW-0472">Membrane</keyword>